<dbReference type="Proteomes" id="UP001197378">
    <property type="component" value="Unassembled WGS sequence"/>
</dbReference>
<evidence type="ECO:0000313" key="11">
    <source>
        <dbReference type="Proteomes" id="UP001197378"/>
    </source>
</evidence>
<keyword evidence="3" id="KW-0547">Nucleotide-binding</keyword>
<dbReference type="GO" id="GO:0140359">
    <property type="term" value="F:ABC-type transporter activity"/>
    <property type="evidence" value="ECO:0007669"/>
    <property type="project" value="InterPro"/>
</dbReference>
<dbReference type="SMART" id="SM00382">
    <property type="entry name" value="AAA"/>
    <property type="match status" value="1"/>
</dbReference>
<dbReference type="GO" id="GO:0005886">
    <property type="term" value="C:plasma membrane"/>
    <property type="evidence" value="ECO:0007669"/>
    <property type="project" value="UniProtKB-SubCell"/>
</dbReference>
<dbReference type="InterPro" id="IPR036640">
    <property type="entry name" value="ABC1_TM_sf"/>
</dbReference>
<feature type="transmembrane region" description="Helical" evidence="7">
    <location>
        <begin position="180"/>
        <end position="196"/>
    </location>
</feature>
<dbReference type="GO" id="GO:0005524">
    <property type="term" value="F:ATP binding"/>
    <property type="evidence" value="ECO:0007669"/>
    <property type="project" value="UniProtKB-KW"/>
</dbReference>
<dbReference type="Pfam" id="PF00664">
    <property type="entry name" value="ABC_membrane"/>
    <property type="match status" value="1"/>
</dbReference>
<keyword evidence="2 7" id="KW-0812">Transmembrane</keyword>
<dbReference type="InterPro" id="IPR017871">
    <property type="entry name" value="ABC_transporter-like_CS"/>
</dbReference>
<dbReference type="Gene3D" id="3.40.50.300">
    <property type="entry name" value="P-loop containing nucleotide triphosphate hydrolases"/>
    <property type="match status" value="1"/>
</dbReference>
<dbReference type="InterPro" id="IPR003439">
    <property type="entry name" value="ABC_transporter-like_ATP-bd"/>
</dbReference>
<dbReference type="PROSITE" id="PS50929">
    <property type="entry name" value="ABC_TM1F"/>
    <property type="match status" value="1"/>
</dbReference>
<dbReference type="SUPFAM" id="SSF52540">
    <property type="entry name" value="P-loop containing nucleoside triphosphate hydrolases"/>
    <property type="match status" value="1"/>
</dbReference>
<gene>
    <name evidence="10" type="ORF">HFQ13_03785</name>
</gene>
<dbReference type="PROSITE" id="PS00211">
    <property type="entry name" value="ABC_TRANSPORTER_1"/>
    <property type="match status" value="1"/>
</dbReference>
<dbReference type="PROSITE" id="PS50893">
    <property type="entry name" value="ABC_TRANSPORTER_2"/>
    <property type="match status" value="1"/>
</dbReference>
<dbReference type="InterPro" id="IPR039421">
    <property type="entry name" value="Type_1_exporter"/>
</dbReference>
<accession>A0AAE2YND4</accession>
<reference evidence="10" key="1">
    <citation type="journal article" date="2021" name="ISME J.">
        <title>Genomic evolution of the class Acidithiobacillia: deep-branching Proteobacteria living in extreme acidic conditions.</title>
        <authorList>
            <person name="Moya-Beltran A."/>
            <person name="Beard S."/>
            <person name="Rojas-Villalobos C."/>
            <person name="Issotta F."/>
            <person name="Gallardo Y."/>
            <person name="Ulloa R."/>
            <person name="Giaveno A."/>
            <person name="Degli Esposti M."/>
            <person name="Johnson D.B."/>
            <person name="Quatrini R."/>
        </authorList>
    </citation>
    <scope>NUCLEOTIDE SEQUENCE</scope>
    <source>
        <strain evidence="10">VAN18-1</strain>
    </source>
</reference>
<dbReference type="GO" id="GO:0034040">
    <property type="term" value="F:ATPase-coupled lipid transmembrane transporter activity"/>
    <property type="evidence" value="ECO:0007669"/>
    <property type="project" value="TreeGrafter"/>
</dbReference>
<keyword evidence="11" id="KW-1185">Reference proteome</keyword>
<keyword evidence="6 7" id="KW-0472">Membrane</keyword>
<dbReference type="InterPro" id="IPR011527">
    <property type="entry name" value="ABC1_TM_dom"/>
</dbReference>
<evidence type="ECO:0000256" key="3">
    <source>
        <dbReference type="ARBA" id="ARBA00022741"/>
    </source>
</evidence>
<evidence type="ECO:0000256" key="6">
    <source>
        <dbReference type="ARBA" id="ARBA00023136"/>
    </source>
</evidence>
<dbReference type="Gene3D" id="1.20.1560.10">
    <property type="entry name" value="ABC transporter type 1, transmembrane domain"/>
    <property type="match status" value="1"/>
</dbReference>
<dbReference type="InterPro" id="IPR003593">
    <property type="entry name" value="AAA+_ATPase"/>
</dbReference>
<keyword evidence="4 10" id="KW-0067">ATP-binding</keyword>
<proteinExistence type="predicted"/>
<dbReference type="AlphaFoldDB" id="A0AAE2YND4"/>
<dbReference type="EMBL" id="JAAXYO010000039">
    <property type="protein sequence ID" value="MBU2787337.1"/>
    <property type="molecule type" value="Genomic_DNA"/>
</dbReference>
<comment type="caution">
    <text evidence="10">The sequence shown here is derived from an EMBL/GenBank/DDBJ whole genome shotgun (WGS) entry which is preliminary data.</text>
</comment>
<evidence type="ECO:0000256" key="2">
    <source>
        <dbReference type="ARBA" id="ARBA00022692"/>
    </source>
</evidence>
<dbReference type="GO" id="GO:0016887">
    <property type="term" value="F:ATP hydrolysis activity"/>
    <property type="evidence" value="ECO:0007669"/>
    <property type="project" value="InterPro"/>
</dbReference>
<comment type="subcellular location">
    <subcellularLocation>
        <location evidence="1">Cell membrane</location>
        <topology evidence="1">Multi-pass membrane protein</topology>
    </subcellularLocation>
</comment>
<evidence type="ECO:0000313" key="10">
    <source>
        <dbReference type="EMBL" id="MBU2787337.1"/>
    </source>
</evidence>
<organism evidence="10 11">
    <name type="scientific">Igneacidithiobacillus copahuensis</name>
    <dbReference type="NCBI Taxonomy" id="2724909"/>
    <lineage>
        <taxon>Bacteria</taxon>
        <taxon>Pseudomonadati</taxon>
        <taxon>Pseudomonadota</taxon>
        <taxon>Acidithiobacillia</taxon>
        <taxon>Acidithiobacillales</taxon>
        <taxon>Acidithiobacillaceae</taxon>
        <taxon>Igneacidithiobacillus</taxon>
    </lineage>
</organism>
<evidence type="ECO:0000256" key="4">
    <source>
        <dbReference type="ARBA" id="ARBA00022840"/>
    </source>
</evidence>
<dbReference type="CDD" id="cd18552">
    <property type="entry name" value="ABC_6TM_MsbA_like"/>
    <property type="match status" value="1"/>
</dbReference>
<feature type="domain" description="ABC transporter" evidence="8">
    <location>
        <begin position="356"/>
        <end position="579"/>
    </location>
</feature>
<dbReference type="PANTHER" id="PTHR24221">
    <property type="entry name" value="ATP-BINDING CASSETTE SUB-FAMILY B"/>
    <property type="match status" value="1"/>
</dbReference>
<feature type="transmembrane region" description="Helical" evidence="7">
    <location>
        <begin position="263"/>
        <end position="282"/>
    </location>
</feature>
<dbReference type="SUPFAM" id="SSF90123">
    <property type="entry name" value="ABC transporter transmembrane region"/>
    <property type="match status" value="1"/>
</dbReference>
<feature type="transmembrane region" description="Helical" evidence="7">
    <location>
        <begin position="39"/>
        <end position="62"/>
    </location>
</feature>
<feature type="transmembrane region" description="Helical" evidence="7">
    <location>
        <begin position="74"/>
        <end position="91"/>
    </location>
</feature>
<evidence type="ECO:0000256" key="1">
    <source>
        <dbReference type="ARBA" id="ARBA00004651"/>
    </source>
</evidence>
<evidence type="ECO:0000256" key="5">
    <source>
        <dbReference type="ARBA" id="ARBA00022989"/>
    </source>
</evidence>
<dbReference type="InterPro" id="IPR027417">
    <property type="entry name" value="P-loop_NTPase"/>
</dbReference>
<dbReference type="Pfam" id="PF00005">
    <property type="entry name" value="ABC_tran"/>
    <property type="match status" value="1"/>
</dbReference>
<feature type="transmembrane region" description="Helical" evidence="7">
    <location>
        <begin position="288"/>
        <end position="308"/>
    </location>
</feature>
<protein>
    <submittedName>
        <fullName evidence="10">ABC transporter ATP-binding protein</fullName>
    </submittedName>
</protein>
<sequence length="579" mass="63480">MGTGAGQAGPARRVKGQRRSWLRSANFRRFLQFFQPYRGSIATALFFMTLSGLASGASAYVVKPILDHIFIDRQAAMLLWLPLLVIAIYAIKGFSDYSGGVILARMEENILRQLREQLYAHTLRLPLPALLQQSQGSTLSRMSLDLTLLQQSLSVLARFFLAGVQILALIGVAFYMSWSLALISLGTLPLAFYPLIRFGQSLRRRGHEQQEQMGDILGQFAESLRGVEVIKSQGTEDFEARRFAGLAQIYYQLMMRIVRIQKASTPVMELIAALGIAVTIYLGGHQVVSGAMTTGAFFAFLTALAMVYEPLRQLSSANNQLQQGLSAADRLFHWLDQEAETTSATEQAPQTSAGSWRCGDLRLRYGGETVLQDLDIVIPAGSFTAIAGASGSGKTSLLRVILGLLPADAGEIWIGERPAREFSLRSYRQHFAYVAQEPLLFSGTVLENIAYADPQADRKRAEDVARAAHCWEFLQDAGGLDTAVHGHGSNFSGGQRQRLAIARALYQRRPFLVLDEATSALDSESEQRILDTLANLRGRITIIVAAHREASLTLADQVIRLERGRILSGASAVPCAAST</sequence>
<name>A0AAE2YND4_9PROT</name>
<dbReference type="CDD" id="cd03228">
    <property type="entry name" value="ABCC_MRP_Like"/>
    <property type="match status" value="1"/>
</dbReference>
<evidence type="ECO:0000256" key="7">
    <source>
        <dbReference type="SAM" id="Phobius"/>
    </source>
</evidence>
<dbReference type="PANTHER" id="PTHR24221:SF654">
    <property type="entry name" value="ATP-BINDING CASSETTE SUB-FAMILY B MEMBER 6"/>
    <property type="match status" value="1"/>
</dbReference>
<feature type="domain" description="ABC transmembrane type-1" evidence="9">
    <location>
        <begin position="42"/>
        <end position="323"/>
    </location>
</feature>
<evidence type="ECO:0000259" key="8">
    <source>
        <dbReference type="PROSITE" id="PS50893"/>
    </source>
</evidence>
<evidence type="ECO:0000259" key="9">
    <source>
        <dbReference type="PROSITE" id="PS50929"/>
    </source>
</evidence>
<keyword evidence="5 7" id="KW-1133">Transmembrane helix</keyword>